<dbReference type="InterPro" id="IPR014710">
    <property type="entry name" value="RmlC-like_jellyroll"/>
</dbReference>
<dbReference type="Proteomes" id="UP001170379">
    <property type="component" value="Unassembled WGS sequence"/>
</dbReference>
<keyword evidence="1" id="KW-0479">Metal-binding</keyword>
<dbReference type="GO" id="GO:0016853">
    <property type="term" value="F:isomerase activity"/>
    <property type="evidence" value="ECO:0007669"/>
    <property type="project" value="UniProtKB-KW"/>
</dbReference>
<dbReference type="CDD" id="cd07010">
    <property type="entry name" value="cupin_PMI_type_I_N_bac"/>
    <property type="match status" value="1"/>
</dbReference>
<evidence type="ECO:0000313" key="3">
    <source>
        <dbReference type="EMBL" id="MDJ1370225.1"/>
    </source>
</evidence>
<dbReference type="PANTHER" id="PTHR42742:SF3">
    <property type="entry name" value="FRUCTOKINASE"/>
    <property type="match status" value="1"/>
</dbReference>
<comment type="caution">
    <text evidence="3">The sequence shown here is derived from an EMBL/GenBank/DDBJ whole genome shotgun (WGS) entry which is preliminary data.</text>
</comment>
<dbReference type="PANTHER" id="PTHR42742">
    <property type="entry name" value="TRANSCRIPTIONAL REPRESSOR MPRA"/>
    <property type="match status" value="1"/>
</dbReference>
<proteinExistence type="predicted"/>
<keyword evidence="3" id="KW-0413">Isomerase</keyword>
<dbReference type="Gene3D" id="2.60.120.10">
    <property type="entry name" value="Jelly Rolls"/>
    <property type="match status" value="1"/>
</dbReference>
<protein>
    <submittedName>
        <fullName evidence="3">Phosphoheptose isomerase</fullName>
    </submittedName>
</protein>
<keyword evidence="4" id="KW-1185">Reference proteome</keyword>
<name>A0ABT7C4V3_9MICO</name>
<keyword evidence="2" id="KW-0862">Zinc</keyword>
<gene>
    <name evidence="3" type="ORF">C7K25_02355</name>
</gene>
<accession>A0ABT7C4V3</accession>
<dbReference type="EMBL" id="PXVD01000003">
    <property type="protein sequence ID" value="MDJ1370225.1"/>
    <property type="molecule type" value="Genomic_DNA"/>
</dbReference>
<evidence type="ECO:0000313" key="4">
    <source>
        <dbReference type="Proteomes" id="UP001170379"/>
    </source>
</evidence>
<evidence type="ECO:0000256" key="2">
    <source>
        <dbReference type="ARBA" id="ARBA00022833"/>
    </source>
</evidence>
<reference evidence="3" key="2">
    <citation type="journal article" date="2022" name="Sci. Rep.">
        <title>In silico prediction of the enzymes involved in the degradation of the herbicide molinate by Gulosibacter molinativorax ON4T.</title>
        <authorList>
            <person name="Lopes A.R."/>
            <person name="Bunin E."/>
            <person name="Viana A.T."/>
            <person name="Froufe H."/>
            <person name="Munoz-Merida A."/>
            <person name="Pinho D."/>
            <person name="Figueiredo J."/>
            <person name="Barroso C."/>
            <person name="Vaz-Moreira I."/>
            <person name="Bellanger X."/>
            <person name="Egas C."/>
            <person name="Nunes O.C."/>
        </authorList>
    </citation>
    <scope>NUCLEOTIDE SEQUENCE</scope>
    <source>
        <strain evidence="3">ON4</strain>
    </source>
</reference>
<dbReference type="InterPro" id="IPR051804">
    <property type="entry name" value="Carb_Metab_Reg_Kinase/Isom"/>
</dbReference>
<dbReference type="SUPFAM" id="SSF51182">
    <property type="entry name" value="RmlC-like cupins"/>
    <property type="match status" value="1"/>
</dbReference>
<dbReference type="InterPro" id="IPR011051">
    <property type="entry name" value="RmlC_Cupin_sf"/>
</dbReference>
<evidence type="ECO:0000256" key="1">
    <source>
        <dbReference type="ARBA" id="ARBA00022723"/>
    </source>
</evidence>
<organism evidence="3 4">
    <name type="scientific">Gulosibacter molinativorax</name>
    <dbReference type="NCBI Taxonomy" id="256821"/>
    <lineage>
        <taxon>Bacteria</taxon>
        <taxon>Bacillati</taxon>
        <taxon>Actinomycetota</taxon>
        <taxon>Actinomycetes</taxon>
        <taxon>Micrococcales</taxon>
        <taxon>Microbacteriaceae</taxon>
        <taxon>Gulosibacter</taxon>
    </lineage>
</organism>
<reference evidence="3" key="1">
    <citation type="submission" date="2018-03" db="EMBL/GenBank/DDBJ databases">
        <authorList>
            <person name="Nunes O.C."/>
            <person name="Lopes A.R."/>
            <person name="Froufe H."/>
            <person name="Munoz-Merida A."/>
            <person name="Barroso C."/>
            <person name="Egas C."/>
        </authorList>
    </citation>
    <scope>NUCLEOTIDE SEQUENCE</scope>
    <source>
        <strain evidence="3">ON4</strain>
    </source>
</reference>
<sequence length="344" mass="36682">MGRPLDSVRAQILPANTIHGYWYRGGNTLAEWRGLPFAGFDAPEEWLGSTVSRFGIPGAGPSLLADGRLVVDAITDDPTAWMGTSDGQPGDSGMLVKLLDAGQRLPVHVHPTREFAVTHLDCPYGKTEAWYVLETQGDAAVWIGWREDVDPAVLNDLIDSQDAESMLALMNRIPVKPGDGILVPGGTPHAIGAGVFLLEVQEPVDQSVLMEHVNTSTTEEQRFIGLERSLALSALNMVALPDPDSLCRTVPSDAVGLRAVLPPEADPFFLMHQVTAGGAVPAAFAVGIVLDGEGELVPENGDPLPLVPRQPFIVPAAAGSWHVTGKVRLIVCRPGTSWPPRLVA</sequence>